<protein>
    <recommendedName>
        <fullName evidence="6">BHLH domain-containing protein</fullName>
    </recommendedName>
</protein>
<evidence type="ECO:0000313" key="7">
    <source>
        <dbReference type="EMBL" id="CAK9155998.1"/>
    </source>
</evidence>
<keyword evidence="4" id="KW-0539">Nucleus</keyword>
<keyword evidence="2" id="KW-0805">Transcription regulation</keyword>
<evidence type="ECO:0000256" key="2">
    <source>
        <dbReference type="ARBA" id="ARBA00023015"/>
    </source>
</evidence>
<dbReference type="EMBL" id="CAUOFW020002778">
    <property type="protein sequence ID" value="CAK9155998.1"/>
    <property type="molecule type" value="Genomic_DNA"/>
</dbReference>
<dbReference type="InterPro" id="IPR011598">
    <property type="entry name" value="bHLH_dom"/>
</dbReference>
<reference evidence="7 8" key="1">
    <citation type="submission" date="2024-02" db="EMBL/GenBank/DDBJ databases">
        <authorList>
            <person name="Vignale AGUSTIN F."/>
            <person name="Sosa J E."/>
            <person name="Modenutti C."/>
        </authorList>
    </citation>
    <scope>NUCLEOTIDE SEQUENCE [LARGE SCALE GENOMIC DNA]</scope>
</reference>
<dbReference type="Proteomes" id="UP001642360">
    <property type="component" value="Unassembled WGS sequence"/>
</dbReference>
<dbReference type="InterPro" id="IPR036638">
    <property type="entry name" value="HLH_DNA-bd_sf"/>
</dbReference>
<dbReference type="SUPFAM" id="SSF47459">
    <property type="entry name" value="HLH, helix-loop-helix DNA-binding domain"/>
    <property type="match status" value="1"/>
</dbReference>
<keyword evidence="8" id="KW-1185">Reference proteome</keyword>
<organism evidence="7 8">
    <name type="scientific">Ilex paraguariensis</name>
    <name type="common">yerba mate</name>
    <dbReference type="NCBI Taxonomy" id="185542"/>
    <lineage>
        <taxon>Eukaryota</taxon>
        <taxon>Viridiplantae</taxon>
        <taxon>Streptophyta</taxon>
        <taxon>Embryophyta</taxon>
        <taxon>Tracheophyta</taxon>
        <taxon>Spermatophyta</taxon>
        <taxon>Magnoliopsida</taxon>
        <taxon>eudicotyledons</taxon>
        <taxon>Gunneridae</taxon>
        <taxon>Pentapetalae</taxon>
        <taxon>asterids</taxon>
        <taxon>campanulids</taxon>
        <taxon>Aquifoliales</taxon>
        <taxon>Aquifoliaceae</taxon>
        <taxon>Ilex</taxon>
    </lineage>
</organism>
<evidence type="ECO:0000256" key="1">
    <source>
        <dbReference type="ARBA" id="ARBA00004123"/>
    </source>
</evidence>
<feature type="coiled-coil region" evidence="5">
    <location>
        <begin position="47"/>
        <end position="81"/>
    </location>
</feature>
<evidence type="ECO:0000256" key="4">
    <source>
        <dbReference type="ARBA" id="ARBA00023242"/>
    </source>
</evidence>
<dbReference type="Pfam" id="PF00010">
    <property type="entry name" value="HLH"/>
    <property type="match status" value="1"/>
</dbReference>
<keyword evidence="5" id="KW-0175">Coiled coil</keyword>
<evidence type="ECO:0000313" key="8">
    <source>
        <dbReference type="Proteomes" id="UP001642360"/>
    </source>
</evidence>
<dbReference type="PANTHER" id="PTHR13935">
    <property type="entry name" value="ACHAETE-SCUTE TRANSCRIPTION FACTOR-RELATED"/>
    <property type="match status" value="1"/>
</dbReference>
<dbReference type="PROSITE" id="PS50888">
    <property type="entry name" value="BHLH"/>
    <property type="match status" value="1"/>
</dbReference>
<feature type="domain" description="BHLH" evidence="6">
    <location>
        <begin position="7"/>
        <end position="57"/>
    </location>
</feature>
<evidence type="ECO:0000256" key="3">
    <source>
        <dbReference type="ARBA" id="ARBA00023163"/>
    </source>
</evidence>
<name>A0ABC8SLS2_9AQUA</name>
<dbReference type="GO" id="GO:0006355">
    <property type="term" value="P:regulation of DNA-templated transcription"/>
    <property type="evidence" value="ECO:0007669"/>
    <property type="project" value="UniProtKB-ARBA"/>
</dbReference>
<gene>
    <name evidence="7" type="ORF">ILEXP_LOCUS24409</name>
</gene>
<evidence type="ECO:0000259" key="6">
    <source>
        <dbReference type="PROSITE" id="PS50888"/>
    </source>
</evidence>
<dbReference type="PANTHER" id="PTHR13935:SF118">
    <property type="entry name" value="BHLH DOMAIN-CONTAINING PROTEIN"/>
    <property type="match status" value="1"/>
</dbReference>
<comment type="caution">
    <text evidence="7">The sequence shown here is derived from an EMBL/GenBank/DDBJ whole genome shotgun (WGS) entry which is preliminary data.</text>
</comment>
<accession>A0ABC8SLS2</accession>
<dbReference type="InterPro" id="IPR015660">
    <property type="entry name" value="MASH1/Ascl1a-like"/>
</dbReference>
<dbReference type="GO" id="GO:0005634">
    <property type="term" value="C:nucleus"/>
    <property type="evidence" value="ECO:0007669"/>
    <property type="project" value="UniProtKB-SubCell"/>
</dbReference>
<proteinExistence type="predicted"/>
<keyword evidence="3" id="KW-0804">Transcription</keyword>
<sequence length="173" mass="19327">MNPGDSSSRPRRNQMERQRRIRMRALVSQLASLIPNTEETLSLPALLDEATSHVKRLKHHLEELRKRREQLQVQGDDTAMEGPSGGLTLPVLAITDMGSVLEVNLITGANKSCMFYEIFSVLQEEGAQVVSASCSTVGARIFYSIYSKALYARIGICTSRITERLQNLVHHFA</sequence>
<dbReference type="AlphaFoldDB" id="A0ABC8SLS2"/>
<dbReference type="Gene3D" id="4.10.280.10">
    <property type="entry name" value="Helix-loop-helix DNA-binding domain"/>
    <property type="match status" value="1"/>
</dbReference>
<evidence type="ECO:0000256" key="5">
    <source>
        <dbReference type="SAM" id="Coils"/>
    </source>
</evidence>
<dbReference type="SMART" id="SM00353">
    <property type="entry name" value="HLH"/>
    <property type="match status" value="1"/>
</dbReference>
<comment type="subcellular location">
    <subcellularLocation>
        <location evidence="1">Nucleus</location>
    </subcellularLocation>
</comment>